<feature type="transmembrane region" description="Helical" evidence="7">
    <location>
        <begin position="444"/>
        <end position="466"/>
    </location>
</feature>
<feature type="transmembrane region" description="Helical" evidence="7">
    <location>
        <begin position="72"/>
        <end position="95"/>
    </location>
</feature>
<name>A0A409VYD2_9AGAR</name>
<accession>A0A409VYD2</accession>
<feature type="compositionally biased region" description="Acidic residues" evidence="6">
    <location>
        <begin position="530"/>
        <end position="542"/>
    </location>
</feature>
<comment type="caution">
    <text evidence="9">The sequence shown here is derived from an EMBL/GenBank/DDBJ whole genome shotgun (WGS) entry which is preliminary data.</text>
</comment>
<keyword evidence="5 7" id="KW-0472">Membrane</keyword>
<feature type="transmembrane region" description="Helical" evidence="7">
    <location>
        <begin position="139"/>
        <end position="160"/>
    </location>
</feature>
<sequence>MSSSSLPATPSSHRRQSDEKYAQDVSGENVTTKQDENARGGQNSTLVVGKHVNGNGDNGVEEKRSTIKSMMIVLTMSFSMMVNIAGVTTVSISLPTIQREMVLSEEQLQWVVSAYPLSSGCLLLMCGRLADLHGRKKTFLIGSFIMAVFNLGCGFAQNVIMLDVLRGLQGIGAAAVIPASLGILANSFPPSRARSLAFATYSAGAPIGAVFGTALGGVLSEFSKPTWRSGQFLLTGLTFLCFLTGLFSNDADKPSTETDRRVDWLGAALVSVGLILIVFVLSQGEIAPQKWSTPYIVGLLVAGVVFVVLFLGWQWFLEGMDASTVDETHLVDASEWAVCSHAWVGVYELVWLCCMDFLGGVVLSELYEIFRDADGGKVIADVSGGAFATAIASLLFAIIEPHASYWAYAFPSSVLAVMGADLVFSAGTLFIAKFSLPHEQSVSGALFNTMTQLGTAVGVTVTTVVYNSIHSKPRAQEDAILPYRAAFWTAFAFGIVATILGVVFFRGVGVVGTRRVKKEVEPESARDSSTEDEEEEDVKERS</sequence>
<keyword evidence="10" id="KW-1185">Reference proteome</keyword>
<dbReference type="InterPro" id="IPR036259">
    <property type="entry name" value="MFS_trans_sf"/>
</dbReference>
<dbReference type="EMBL" id="NHTK01005922">
    <property type="protein sequence ID" value="PPQ71259.1"/>
    <property type="molecule type" value="Genomic_DNA"/>
</dbReference>
<feature type="transmembrane region" description="Helical" evidence="7">
    <location>
        <begin position="232"/>
        <end position="249"/>
    </location>
</feature>
<feature type="domain" description="Major facilitator superfamily (MFS) profile" evidence="8">
    <location>
        <begin position="72"/>
        <end position="509"/>
    </location>
</feature>
<evidence type="ECO:0000256" key="3">
    <source>
        <dbReference type="ARBA" id="ARBA00022692"/>
    </source>
</evidence>
<feature type="region of interest" description="Disordered" evidence="6">
    <location>
        <begin position="516"/>
        <end position="542"/>
    </location>
</feature>
<dbReference type="PANTHER" id="PTHR42718:SF9">
    <property type="entry name" value="MAJOR FACILITATOR SUPERFAMILY MULTIDRUG TRANSPORTER MFSC"/>
    <property type="match status" value="1"/>
</dbReference>
<proteinExistence type="predicted"/>
<evidence type="ECO:0000256" key="7">
    <source>
        <dbReference type="SAM" id="Phobius"/>
    </source>
</evidence>
<evidence type="ECO:0000313" key="10">
    <source>
        <dbReference type="Proteomes" id="UP000284842"/>
    </source>
</evidence>
<feature type="transmembrane region" description="Helical" evidence="7">
    <location>
        <begin position="107"/>
        <end position="127"/>
    </location>
</feature>
<organism evidence="9 10">
    <name type="scientific">Panaeolus cyanescens</name>
    <dbReference type="NCBI Taxonomy" id="181874"/>
    <lineage>
        <taxon>Eukaryota</taxon>
        <taxon>Fungi</taxon>
        <taxon>Dikarya</taxon>
        <taxon>Basidiomycota</taxon>
        <taxon>Agaricomycotina</taxon>
        <taxon>Agaricomycetes</taxon>
        <taxon>Agaricomycetidae</taxon>
        <taxon>Agaricales</taxon>
        <taxon>Agaricineae</taxon>
        <taxon>Galeropsidaceae</taxon>
        <taxon>Panaeolus</taxon>
    </lineage>
</organism>
<gene>
    <name evidence="9" type="ORF">CVT24_009513</name>
</gene>
<evidence type="ECO:0000256" key="6">
    <source>
        <dbReference type="SAM" id="MobiDB-lite"/>
    </source>
</evidence>
<dbReference type="Pfam" id="PF07690">
    <property type="entry name" value="MFS_1"/>
    <property type="match status" value="2"/>
</dbReference>
<feature type="transmembrane region" description="Helical" evidence="7">
    <location>
        <begin position="405"/>
        <end position="432"/>
    </location>
</feature>
<dbReference type="GO" id="GO:0022857">
    <property type="term" value="F:transmembrane transporter activity"/>
    <property type="evidence" value="ECO:0007669"/>
    <property type="project" value="InterPro"/>
</dbReference>
<protein>
    <recommendedName>
        <fullName evidence="8">Major facilitator superfamily (MFS) profile domain-containing protein</fullName>
    </recommendedName>
</protein>
<dbReference type="GO" id="GO:0016020">
    <property type="term" value="C:membrane"/>
    <property type="evidence" value="ECO:0007669"/>
    <property type="project" value="UniProtKB-SubCell"/>
</dbReference>
<evidence type="ECO:0000259" key="8">
    <source>
        <dbReference type="PROSITE" id="PS50850"/>
    </source>
</evidence>
<feature type="compositionally biased region" description="Basic and acidic residues" evidence="6">
    <location>
        <begin position="518"/>
        <end position="529"/>
    </location>
</feature>
<dbReference type="OrthoDB" id="5086884at2759"/>
<comment type="subcellular location">
    <subcellularLocation>
        <location evidence="1">Membrane</location>
        <topology evidence="1">Multi-pass membrane protein</topology>
    </subcellularLocation>
</comment>
<feature type="transmembrane region" description="Helical" evidence="7">
    <location>
        <begin position="349"/>
        <end position="367"/>
    </location>
</feature>
<evidence type="ECO:0000256" key="5">
    <source>
        <dbReference type="ARBA" id="ARBA00023136"/>
    </source>
</evidence>
<keyword evidence="3 7" id="KW-0812">Transmembrane</keyword>
<keyword evidence="4 7" id="KW-1133">Transmembrane helix</keyword>
<reference evidence="9 10" key="1">
    <citation type="journal article" date="2018" name="Evol. Lett.">
        <title>Horizontal gene cluster transfer increased hallucinogenic mushroom diversity.</title>
        <authorList>
            <person name="Reynolds H.T."/>
            <person name="Vijayakumar V."/>
            <person name="Gluck-Thaler E."/>
            <person name="Korotkin H.B."/>
            <person name="Matheny P.B."/>
            <person name="Slot J.C."/>
        </authorList>
    </citation>
    <scope>NUCLEOTIDE SEQUENCE [LARGE SCALE GENOMIC DNA]</scope>
    <source>
        <strain evidence="9 10">2629</strain>
    </source>
</reference>
<evidence type="ECO:0000313" key="9">
    <source>
        <dbReference type="EMBL" id="PPQ71259.1"/>
    </source>
</evidence>
<dbReference type="PANTHER" id="PTHR42718">
    <property type="entry name" value="MAJOR FACILITATOR SUPERFAMILY MULTIDRUG TRANSPORTER MFSC"/>
    <property type="match status" value="1"/>
</dbReference>
<dbReference type="AlphaFoldDB" id="A0A409VYD2"/>
<dbReference type="STRING" id="181874.A0A409VYD2"/>
<dbReference type="PROSITE" id="PS50850">
    <property type="entry name" value="MFS"/>
    <property type="match status" value="1"/>
</dbReference>
<dbReference type="Proteomes" id="UP000284842">
    <property type="component" value="Unassembled WGS sequence"/>
</dbReference>
<feature type="compositionally biased region" description="Low complexity" evidence="6">
    <location>
        <begin position="1"/>
        <end position="11"/>
    </location>
</feature>
<evidence type="ECO:0000256" key="1">
    <source>
        <dbReference type="ARBA" id="ARBA00004141"/>
    </source>
</evidence>
<dbReference type="FunCoup" id="A0A409VYD2">
    <property type="interactions" value="17"/>
</dbReference>
<feature type="transmembrane region" description="Helical" evidence="7">
    <location>
        <begin position="264"/>
        <end position="282"/>
    </location>
</feature>
<dbReference type="SUPFAM" id="SSF103473">
    <property type="entry name" value="MFS general substrate transporter"/>
    <property type="match status" value="1"/>
</dbReference>
<evidence type="ECO:0000256" key="2">
    <source>
        <dbReference type="ARBA" id="ARBA00022448"/>
    </source>
</evidence>
<dbReference type="Gene3D" id="1.20.1250.20">
    <property type="entry name" value="MFS general substrate transporter like domains"/>
    <property type="match status" value="2"/>
</dbReference>
<feature type="transmembrane region" description="Helical" evidence="7">
    <location>
        <begin position="294"/>
        <end position="316"/>
    </location>
</feature>
<feature type="region of interest" description="Disordered" evidence="6">
    <location>
        <begin position="1"/>
        <end position="61"/>
    </location>
</feature>
<keyword evidence="2" id="KW-0813">Transport</keyword>
<dbReference type="InterPro" id="IPR020846">
    <property type="entry name" value="MFS_dom"/>
</dbReference>
<feature type="transmembrane region" description="Helical" evidence="7">
    <location>
        <begin position="379"/>
        <end position="399"/>
    </location>
</feature>
<feature type="transmembrane region" description="Helical" evidence="7">
    <location>
        <begin position="486"/>
        <end position="508"/>
    </location>
</feature>
<dbReference type="InterPro" id="IPR011701">
    <property type="entry name" value="MFS"/>
</dbReference>
<feature type="transmembrane region" description="Helical" evidence="7">
    <location>
        <begin position="198"/>
        <end position="220"/>
    </location>
</feature>
<dbReference type="InParanoid" id="A0A409VYD2"/>
<evidence type="ECO:0000256" key="4">
    <source>
        <dbReference type="ARBA" id="ARBA00022989"/>
    </source>
</evidence>